<dbReference type="PROSITE" id="PS51203">
    <property type="entry name" value="CS"/>
    <property type="match status" value="1"/>
</dbReference>
<dbReference type="Gene3D" id="2.60.40.790">
    <property type="match status" value="1"/>
</dbReference>
<evidence type="ECO:0000256" key="3">
    <source>
        <dbReference type="ARBA" id="ARBA00022737"/>
    </source>
</evidence>
<feature type="compositionally biased region" description="Acidic residues" evidence="4">
    <location>
        <begin position="114"/>
        <end position="124"/>
    </location>
</feature>
<gene>
    <name evidence="6" type="ORF">C1SCF055_LOCUS12159</name>
</gene>
<feature type="domain" description="CS" evidence="5">
    <location>
        <begin position="517"/>
        <end position="605"/>
    </location>
</feature>
<keyword evidence="3" id="KW-0677">Repeat</keyword>
<dbReference type="SMART" id="SM00368">
    <property type="entry name" value="LRR_RI"/>
    <property type="match status" value="3"/>
</dbReference>
<dbReference type="InterPro" id="IPR008978">
    <property type="entry name" value="HSP20-like_chaperone"/>
</dbReference>
<reference evidence="7" key="2">
    <citation type="submission" date="2024-04" db="EMBL/GenBank/DDBJ databases">
        <authorList>
            <person name="Chen Y."/>
            <person name="Shah S."/>
            <person name="Dougan E. K."/>
            <person name="Thang M."/>
            <person name="Chan C."/>
        </authorList>
    </citation>
    <scope>NUCLEOTIDE SEQUENCE [LARGE SCALE GENOMIC DNA]</scope>
</reference>
<dbReference type="PROSITE" id="PS51450">
    <property type="entry name" value="LRR"/>
    <property type="match status" value="1"/>
</dbReference>
<dbReference type="GO" id="GO:0048471">
    <property type="term" value="C:perinuclear region of cytoplasm"/>
    <property type="evidence" value="ECO:0007669"/>
    <property type="project" value="TreeGrafter"/>
</dbReference>
<dbReference type="InterPro" id="IPR027038">
    <property type="entry name" value="RanGap"/>
</dbReference>
<dbReference type="GO" id="GO:0005634">
    <property type="term" value="C:nucleus"/>
    <property type="evidence" value="ECO:0007669"/>
    <property type="project" value="TreeGrafter"/>
</dbReference>
<dbReference type="GO" id="GO:0006913">
    <property type="term" value="P:nucleocytoplasmic transport"/>
    <property type="evidence" value="ECO:0007669"/>
    <property type="project" value="TreeGrafter"/>
</dbReference>
<proteinExistence type="predicted"/>
<keyword evidence="2" id="KW-0433">Leucine-rich repeat</keyword>
<keyword evidence="1" id="KW-0343">GTPase activation</keyword>
<dbReference type="EMBL" id="CAMXCT030000903">
    <property type="protein sequence ID" value="CAL4771946.1"/>
    <property type="molecule type" value="Genomic_DNA"/>
</dbReference>
<dbReference type="InterPro" id="IPR007052">
    <property type="entry name" value="CS_dom"/>
</dbReference>
<sequence length="606" mass="65041">KSNTADTFGTAATGGSIVVPDGGAAVTGSRFRLPPGGVLPSLHSERPIAAEPRPYPKASTLQNILGPDGIDSLAGAADYGQLSAAPGKSTSTRSKEANIGESIEANGERPEWESLFDDLQDEPEVQSSAHGEDWRPGNAVGPDWDQLYKRLPNAKAGGGTTSTNGRSDNDGLDYGALFNGVGDPDDDLPPLVSSEQRAPGPSGSMVGQSAPASRQVRHEGVQNSRDNKQEDPPDEEEAPTPQRRLVFDLDSSLVDLACHWQKYSILGHFNLSGHADEGVEAWGEKLLPKGVLSLADFRNHGVELDLSDTHVVASGFQELEEFSGAIKRDSTVTSLRLTRAKIGNSGASWIAGALMRNQALTELVLSSNGITDEGIDPIAAVLDSNNVLKKIDLSDNRIGSRGAQQLASGVSRNRSLTELNLSRNSIGDQGAEEFLAILDVAVRPKPAVLRVLDLSGNLITRPTEDRLMSAYHRNITVLNTLRLSEADGQVDPDKGKPPRFTVVCTQQGIEVRAGRPGPRAQVSWEQDQGDVEIVLKRPELRRTDSTIVDVGFGYRRLKVTVRGELLMDIELAARIRPDDCAWTVGDGYLQVVLAKAEVGRWQSLTA</sequence>
<feature type="region of interest" description="Disordered" evidence="4">
    <location>
        <begin position="81"/>
        <end position="244"/>
    </location>
</feature>
<dbReference type="EMBL" id="CAMXCT010000903">
    <property type="protein sequence ID" value="CAI3984634.1"/>
    <property type="molecule type" value="Genomic_DNA"/>
</dbReference>
<accession>A0A9P1FPB0</accession>
<dbReference type="GO" id="GO:0031267">
    <property type="term" value="F:small GTPase binding"/>
    <property type="evidence" value="ECO:0007669"/>
    <property type="project" value="TreeGrafter"/>
</dbReference>
<protein>
    <recommendedName>
        <fullName evidence="5">CS domain-containing protein</fullName>
    </recommendedName>
</protein>
<feature type="compositionally biased region" description="Basic and acidic residues" evidence="4">
    <location>
        <begin position="216"/>
        <end position="231"/>
    </location>
</feature>
<comment type="caution">
    <text evidence="6">The sequence shown here is derived from an EMBL/GenBank/DDBJ whole genome shotgun (WGS) entry which is preliminary data.</text>
</comment>
<dbReference type="GO" id="GO:0005096">
    <property type="term" value="F:GTPase activator activity"/>
    <property type="evidence" value="ECO:0007669"/>
    <property type="project" value="UniProtKB-KW"/>
</dbReference>
<dbReference type="AlphaFoldDB" id="A0A9P1FPB0"/>
<reference evidence="6" key="1">
    <citation type="submission" date="2022-10" db="EMBL/GenBank/DDBJ databases">
        <authorList>
            <person name="Chen Y."/>
            <person name="Dougan E. K."/>
            <person name="Chan C."/>
            <person name="Rhodes N."/>
            <person name="Thang M."/>
        </authorList>
    </citation>
    <scope>NUCLEOTIDE SEQUENCE</scope>
</reference>
<evidence type="ECO:0000256" key="1">
    <source>
        <dbReference type="ARBA" id="ARBA00022468"/>
    </source>
</evidence>
<dbReference type="SUPFAM" id="SSF49764">
    <property type="entry name" value="HSP20-like chaperones"/>
    <property type="match status" value="1"/>
</dbReference>
<dbReference type="Proteomes" id="UP001152797">
    <property type="component" value="Unassembled WGS sequence"/>
</dbReference>
<evidence type="ECO:0000313" key="7">
    <source>
        <dbReference type="EMBL" id="CAL1138009.1"/>
    </source>
</evidence>
<feature type="non-terminal residue" evidence="6">
    <location>
        <position position="606"/>
    </location>
</feature>
<evidence type="ECO:0000313" key="6">
    <source>
        <dbReference type="EMBL" id="CAI3984634.1"/>
    </source>
</evidence>
<keyword evidence="8" id="KW-1185">Reference proteome</keyword>
<dbReference type="Pfam" id="PF04969">
    <property type="entry name" value="CS"/>
    <property type="match status" value="1"/>
</dbReference>
<dbReference type="CDD" id="cd06463">
    <property type="entry name" value="p23_like"/>
    <property type="match status" value="1"/>
</dbReference>
<evidence type="ECO:0000259" key="5">
    <source>
        <dbReference type="PROSITE" id="PS51203"/>
    </source>
</evidence>
<dbReference type="Pfam" id="PF13516">
    <property type="entry name" value="LRR_6"/>
    <property type="match status" value="4"/>
</dbReference>
<organism evidence="6">
    <name type="scientific">Cladocopium goreaui</name>
    <dbReference type="NCBI Taxonomy" id="2562237"/>
    <lineage>
        <taxon>Eukaryota</taxon>
        <taxon>Sar</taxon>
        <taxon>Alveolata</taxon>
        <taxon>Dinophyceae</taxon>
        <taxon>Suessiales</taxon>
        <taxon>Symbiodiniaceae</taxon>
        <taxon>Cladocopium</taxon>
    </lineage>
</organism>
<dbReference type="Gene3D" id="3.80.10.10">
    <property type="entry name" value="Ribonuclease Inhibitor"/>
    <property type="match status" value="1"/>
</dbReference>
<dbReference type="PANTHER" id="PTHR24113:SF12">
    <property type="entry name" value="RAN GTPASE-ACTIVATING PROTEIN 1"/>
    <property type="match status" value="1"/>
</dbReference>
<evidence type="ECO:0000256" key="2">
    <source>
        <dbReference type="ARBA" id="ARBA00022614"/>
    </source>
</evidence>
<dbReference type="InterPro" id="IPR001611">
    <property type="entry name" value="Leu-rich_rpt"/>
</dbReference>
<name>A0A9P1FPB0_9DINO</name>
<dbReference type="EMBL" id="CAMXCT020000903">
    <property type="protein sequence ID" value="CAL1138009.1"/>
    <property type="molecule type" value="Genomic_DNA"/>
</dbReference>
<dbReference type="InterPro" id="IPR032675">
    <property type="entry name" value="LRR_dom_sf"/>
</dbReference>
<evidence type="ECO:0000256" key="4">
    <source>
        <dbReference type="SAM" id="MobiDB-lite"/>
    </source>
</evidence>
<dbReference type="SUPFAM" id="SSF52047">
    <property type="entry name" value="RNI-like"/>
    <property type="match status" value="1"/>
</dbReference>
<dbReference type="GO" id="GO:0005829">
    <property type="term" value="C:cytosol"/>
    <property type="evidence" value="ECO:0007669"/>
    <property type="project" value="TreeGrafter"/>
</dbReference>
<evidence type="ECO:0000313" key="8">
    <source>
        <dbReference type="Proteomes" id="UP001152797"/>
    </source>
</evidence>
<dbReference type="PANTHER" id="PTHR24113">
    <property type="entry name" value="RAN GTPASE-ACTIVATING PROTEIN 1"/>
    <property type="match status" value="1"/>
</dbReference>
<dbReference type="OrthoDB" id="341587at2759"/>